<keyword evidence="1" id="KW-0732">Signal</keyword>
<feature type="chain" id="PRO_5019487352" description="LamG domain-containing protein" evidence="1">
    <location>
        <begin position="28"/>
        <end position="487"/>
    </location>
</feature>
<evidence type="ECO:0008006" key="4">
    <source>
        <dbReference type="Google" id="ProtNLM"/>
    </source>
</evidence>
<evidence type="ECO:0000313" key="3">
    <source>
        <dbReference type="Proteomes" id="UP000288227"/>
    </source>
</evidence>
<dbReference type="InterPro" id="IPR013320">
    <property type="entry name" value="ConA-like_dom_sf"/>
</dbReference>
<dbReference type="OrthoDB" id="1490335at2"/>
<dbReference type="EMBL" id="BHXQ01000001">
    <property type="protein sequence ID" value="GCC49907.1"/>
    <property type="molecule type" value="Genomic_DNA"/>
</dbReference>
<dbReference type="Proteomes" id="UP000288227">
    <property type="component" value="Unassembled WGS sequence"/>
</dbReference>
<dbReference type="Gene3D" id="2.60.120.200">
    <property type="match status" value="1"/>
</dbReference>
<sequence length="487" mass="52959">MRNLRTKTFLLLAPLFFIILSCNDEGAKQGTITFSYTNNSAGNARVQETASKILVSIKNSGGELIKDKEEISLYSISGEYISEPLVLGVGNYTLEEFIVLDASNQVLYVAPKSGSSLAYLVNTPLAIDFIVQTDQVTNLSPEVISAEGFAGVDFGYTTFGFNVVETFSFLSSAMIYNEVAKTFDLTDHTLTVIGEETDTLFTGDKQNNTTLTTIRDGYSGYRVVVKKEGFETSIADFTSAELKNYKNTPLTTLLFTSTVNNAILLDGINDYVDLGNIYDDLILPVTISVWVNLDASSNGNIAIFDSQDNLNVYNGITLTMSQQHMGITYGDGLGGNNSAFRRAKSAPIDDTRGQWVNLTAIIRGATDMDLFLNGVNKGGAYEGSSNNPMNSNSPSEVAKIGSWFSNDITYYFKGQLDELRIWNRALSAVEVADIYTKKISASHPGLIGHWSFNETQGNVVLDQSTNGFNGVINGDAQRVTSGIPALN</sequence>
<dbReference type="GO" id="GO:0005975">
    <property type="term" value="P:carbohydrate metabolic process"/>
    <property type="evidence" value="ECO:0007669"/>
    <property type="project" value="UniProtKB-ARBA"/>
</dbReference>
<keyword evidence="3" id="KW-1185">Reference proteome</keyword>
<feature type="signal peptide" evidence="1">
    <location>
        <begin position="1"/>
        <end position="27"/>
    </location>
</feature>
<accession>A0A401U4R9</accession>
<organism evidence="2 3">
    <name type="scientific">Chryseotalea sanaruensis</name>
    <dbReference type="NCBI Taxonomy" id="2482724"/>
    <lineage>
        <taxon>Bacteria</taxon>
        <taxon>Pseudomonadati</taxon>
        <taxon>Bacteroidota</taxon>
        <taxon>Cytophagia</taxon>
        <taxon>Cytophagales</taxon>
        <taxon>Chryseotaleaceae</taxon>
        <taxon>Chryseotalea</taxon>
    </lineage>
</organism>
<protein>
    <recommendedName>
        <fullName evidence="4">LamG domain-containing protein</fullName>
    </recommendedName>
</protein>
<dbReference type="AlphaFoldDB" id="A0A401U4R9"/>
<proteinExistence type="predicted"/>
<reference evidence="2 3" key="1">
    <citation type="submission" date="2018-11" db="EMBL/GenBank/DDBJ databases">
        <title>Chryseotalea sanarue gen. nov., sp., nov., a member of the family Cytophagaceae, isolated from a brackish lake in Hamamatsu Japan.</title>
        <authorList>
            <person name="Maejima Y."/>
            <person name="Iino T."/>
            <person name="Muraguchi Y."/>
            <person name="Fukuda K."/>
            <person name="Ohkuma M."/>
            <person name="Moriuchi R."/>
            <person name="Dohra H."/>
            <person name="Kimbara K."/>
            <person name="Shintani M."/>
        </authorList>
    </citation>
    <scope>NUCLEOTIDE SEQUENCE [LARGE SCALE GENOMIC DNA]</scope>
    <source>
        <strain evidence="2 3">Ys</strain>
    </source>
</reference>
<dbReference type="GO" id="GO:0004553">
    <property type="term" value="F:hydrolase activity, hydrolyzing O-glycosyl compounds"/>
    <property type="evidence" value="ECO:0007669"/>
    <property type="project" value="UniProtKB-ARBA"/>
</dbReference>
<dbReference type="SUPFAM" id="SSF49899">
    <property type="entry name" value="Concanavalin A-like lectins/glucanases"/>
    <property type="match status" value="1"/>
</dbReference>
<evidence type="ECO:0000256" key="1">
    <source>
        <dbReference type="SAM" id="SignalP"/>
    </source>
</evidence>
<dbReference type="PROSITE" id="PS51257">
    <property type="entry name" value="PROKAR_LIPOPROTEIN"/>
    <property type="match status" value="1"/>
</dbReference>
<dbReference type="RefSeq" id="WP_127120573.1">
    <property type="nucleotide sequence ID" value="NZ_BHXQ01000001.1"/>
</dbReference>
<evidence type="ECO:0000313" key="2">
    <source>
        <dbReference type="EMBL" id="GCC49907.1"/>
    </source>
</evidence>
<name>A0A401U4R9_9BACT</name>
<dbReference type="Pfam" id="PF13385">
    <property type="entry name" value="Laminin_G_3"/>
    <property type="match status" value="1"/>
</dbReference>
<gene>
    <name evidence="2" type="ORF">SanaruYs_01210</name>
</gene>
<comment type="caution">
    <text evidence="2">The sequence shown here is derived from an EMBL/GenBank/DDBJ whole genome shotgun (WGS) entry which is preliminary data.</text>
</comment>